<accession>A0A5J4QX27</accession>
<comment type="caution">
    <text evidence="1">The sequence shown here is derived from an EMBL/GenBank/DDBJ whole genome shotgun (WGS) entry which is preliminary data.</text>
</comment>
<evidence type="ECO:0000313" key="2">
    <source>
        <dbReference type="Proteomes" id="UP000324800"/>
    </source>
</evidence>
<proteinExistence type="predicted"/>
<name>A0A5J4QX27_9EUKA</name>
<dbReference type="Proteomes" id="UP000324800">
    <property type="component" value="Unassembled WGS sequence"/>
</dbReference>
<evidence type="ECO:0000313" key="1">
    <source>
        <dbReference type="EMBL" id="KAA6325859.1"/>
    </source>
</evidence>
<organism evidence="1 2">
    <name type="scientific">Streblomastix strix</name>
    <dbReference type="NCBI Taxonomy" id="222440"/>
    <lineage>
        <taxon>Eukaryota</taxon>
        <taxon>Metamonada</taxon>
        <taxon>Preaxostyla</taxon>
        <taxon>Oxymonadida</taxon>
        <taxon>Streblomastigidae</taxon>
        <taxon>Streblomastix</taxon>
    </lineage>
</organism>
<gene>
    <name evidence="1" type="ORF">EZS28_054022</name>
</gene>
<sequence length="47" mass="5408">MVHRVVGPWRQSNTIVESYQPQEVVGPQSLRQSSSQLHMVHRVVGPW</sequence>
<protein>
    <submittedName>
        <fullName evidence="1">Uncharacterized protein</fullName>
    </submittedName>
</protein>
<dbReference type="EMBL" id="SNRW01044010">
    <property type="protein sequence ID" value="KAA6325859.1"/>
    <property type="molecule type" value="Genomic_DNA"/>
</dbReference>
<feature type="non-terminal residue" evidence="1">
    <location>
        <position position="47"/>
    </location>
</feature>
<reference evidence="1 2" key="1">
    <citation type="submission" date="2019-03" db="EMBL/GenBank/DDBJ databases">
        <title>Single cell metagenomics reveals metabolic interactions within the superorganism composed of flagellate Streblomastix strix and complex community of Bacteroidetes bacteria on its surface.</title>
        <authorList>
            <person name="Treitli S.C."/>
            <person name="Kolisko M."/>
            <person name="Husnik F."/>
            <person name="Keeling P."/>
            <person name="Hampl V."/>
        </authorList>
    </citation>
    <scope>NUCLEOTIDE SEQUENCE [LARGE SCALE GENOMIC DNA]</scope>
    <source>
        <strain evidence="1">ST1C</strain>
    </source>
</reference>
<dbReference type="AlphaFoldDB" id="A0A5J4QX27"/>